<dbReference type="Proteomes" id="UP000178122">
    <property type="component" value="Unassembled WGS sequence"/>
</dbReference>
<organism evidence="1 2">
    <name type="scientific">Candidatus Buchananbacteria bacterium RIFCSPLOWO2_01_FULL_40_23b</name>
    <dbReference type="NCBI Taxonomy" id="1797544"/>
    <lineage>
        <taxon>Bacteria</taxon>
        <taxon>Candidatus Buchananiibacteriota</taxon>
    </lineage>
</organism>
<protein>
    <submittedName>
        <fullName evidence="1">Uncharacterized protein</fullName>
    </submittedName>
</protein>
<evidence type="ECO:0000313" key="1">
    <source>
        <dbReference type="EMBL" id="OGY55453.1"/>
    </source>
</evidence>
<accession>A0A1G1YSW8</accession>
<evidence type="ECO:0000313" key="2">
    <source>
        <dbReference type="Proteomes" id="UP000178122"/>
    </source>
</evidence>
<gene>
    <name evidence="1" type="ORF">A2912_01470</name>
</gene>
<proteinExistence type="predicted"/>
<dbReference type="EMBL" id="MHIN01000015">
    <property type="protein sequence ID" value="OGY55453.1"/>
    <property type="molecule type" value="Genomic_DNA"/>
</dbReference>
<reference evidence="1 2" key="1">
    <citation type="journal article" date="2016" name="Nat. Commun.">
        <title>Thousands of microbial genomes shed light on interconnected biogeochemical processes in an aquifer system.</title>
        <authorList>
            <person name="Anantharaman K."/>
            <person name="Brown C.T."/>
            <person name="Hug L.A."/>
            <person name="Sharon I."/>
            <person name="Castelle C.J."/>
            <person name="Probst A.J."/>
            <person name="Thomas B.C."/>
            <person name="Singh A."/>
            <person name="Wilkins M.J."/>
            <person name="Karaoz U."/>
            <person name="Brodie E.L."/>
            <person name="Williams K.H."/>
            <person name="Hubbard S.S."/>
            <person name="Banfield J.F."/>
        </authorList>
    </citation>
    <scope>NUCLEOTIDE SEQUENCE [LARGE SCALE GENOMIC DNA]</scope>
</reference>
<sequence>MVTTVQIQDDTLELLKKAKEETHSNSYDEAIKKILFLTVKESFAGYLNRPGYSSKQLMKDLRDKHDRF</sequence>
<dbReference type="AlphaFoldDB" id="A0A1G1YSW8"/>
<comment type="caution">
    <text evidence="1">The sequence shown here is derived from an EMBL/GenBank/DDBJ whole genome shotgun (WGS) entry which is preliminary data.</text>
</comment>
<name>A0A1G1YSW8_9BACT</name>